<evidence type="ECO:0000313" key="1">
    <source>
        <dbReference type="EMBL" id="JAE25475.1"/>
    </source>
</evidence>
<dbReference type="AlphaFoldDB" id="A0A0A9GK29"/>
<name>A0A0A9GK29_ARUDO</name>
<proteinExistence type="predicted"/>
<dbReference type="EMBL" id="GBRH01172421">
    <property type="protein sequence ID" value="JAE25475.1"/>
    <property type="molecule type" value="Transcribed_RNA"/>
</dbReference>
<accession>A0A0A9GK29</accession>
<protein>
    <submittedName>
        <fullName evidence="1">Uncharacterized protein</fullName>
    </submittedName>
</protein>
<sequence>MHQDISWIPPIKETLNYEFTNITTKDVIYENIGKDYIEISYSVKFQSTIWKN</sequence>
<reference evidence="1" key="2">
    <citation type="journal article" date="2015" name="Data Brief">
        <title>Shoot transcriptome of the giant reed, Arundo donax.</title>
        <authorList>
            <person name="Barrero R.A."/>
            <person name="Guerrero F.D."/>
            <person name="Moolhuijzen P."/>
            <person name="Goolsby J.A."/>
            <person name="Tidwell J."/>
            <person name="Bellgard S.E."/>
            <person name="Bellgard M.I."/>
        </authorList>
    </citation>
    <scope>NUCLEOTIDE SEQUENCE</scope>
    <source>
        <tissue evidence="1">Shoot tissue taken approximately 20 cm above the soil surface</tissue>
    </source>
</reference>
<reference evidence="1" key="1">
    <citation type="submission" date="2014-09" db="EMBL/GenBank/DDBJ databases">
        <authorList>
            <person name="Magalhaes I.L.F."/>
            <person name="Oliveira U."/>
            <person name="Santos F.R."/>
            <person name="Vidigal T.H.D.A."/>
            <person name="Brescovit A.D."/>
            <person name="Santos A.J."/>
        </authorList>
    </citation>
    <scope>NUCLEOTIDE SEQUENCE</scope>
    <source>
        <tissue evidence="1">Shoot tissue taken approximately 20 cm above the soil surface</tissue>
    </source>
</reference>
<organism evidence="1">
    <name type="scientific">Arundo donax</name>
    <name type="common">Giant reed</name>
    <name type="synonym">Donax arundinaceus</name>
    <dbReference type="NCBI Taxonomy" id="35708"/>
    <lineage>
        <taxon>Eukaryota</taxon>
        <taxon>Viridiplantae</taxon>
        <taxon>Streptophyta</taxon>
        <taxon>Embryophyta</taxon>
        <taxon>Tracheophyta</taxon>
        <taxon>Spermatophyta</taxon>
        <taxon>Magnoliopsida</taxon>
        <taxon>Liliopsida</taxon>
        <taxon>Poales</taxon>
        <taxon>Poaceae</taxon>
        <taxon>PACMAD clade</taxon>
        <taxon>Arundinoideae</taxon>
        <taxon>Arundineae</taxon>
        <taxon>Arundo</taxon>
    </lineage>
</organism>